<evidence type="ECO:0000313" key="4">
    <source>
        <dbReference type="Proteomes" id="UP001445732"/>
    </source>
</evidence>
<reference evidence="3 4" key="1">
    <citation type="submission" date="2024-06" db="EMBL/GenBank/DDBJ databases">
        <title>Brevundimonas sp. C11.</title>
        <authorList>
            <person name="Maltman C."/>
        </authorList>
    </citation>
    <scope>NUCLEOTIDE SEQUENCE [LARGE SCALE GENOMIC DNA]</scope>
    <source>
        <strain evidence="3 4">C11</strain>
    </source>
</reference>
<proteinExistence type="predicted"/>
<dbReference type="InterPro" id="IPR049450">
    <property type="entry name" value="ACOT8-like_C"/>
</dbReference>
<gene>
    <name evidence="3" type="ORF">ABN401_11680</name>
</gene>
<protein>
    <submittedName>
        <fullName evidence="3">Thioesterase family protein</fullName>
    </submittedName>
</protein>
<dbReference type="Proteomes" id="UP001445732">
    <property type="component" value="Unassembled WGS sequence"/>
</dbReference>
<dbReference type="InterPro" id="IPR049449">
    <property type="entry name" value="TesB_ACOT8-like_N"/>
</dbReference>
<keyword evidence="4" id="KW-1185">Reference proteome</keyword>
<comment type="caution">
    <text evidence="3">The sequence shown here is derived from an EMBL/GenBank/DDBJ whole genome shotgun (WGS) entry which is preliminary data.</text>
</comment>
<dbReference type="EMBL" id="JBEGDD010000009">
    <property type="protein sequence ID" value="MEQ7155872.1"/>
    <property type="molecule type" value="Genomic_DNA"/>
</dbReference>
<accession>A0ABV1NQF7</accession>
<dbReference type="RefSeq" id="WP_349685025.1">
    <property type="nucleotide sequence ID" value="NZ_JBEGDD010000009.1"/>
</dbReference>
<evidence type="ECO:0000313" key="3">
    <source>
        <dbReference type="EMBL" id="MEQ7155872.1"/>
    </source>
</evidence>
<evidence type="ECO:0000259" key="2">
    <source>
        <dbReference type="Pfam" id="PF20789"/>
    </source>
</evidence>
<feature type="domain" description="Acyl-CoA thioesterase-like C-terminal" evidence="2">
    <location>
        <begin position="140"/>
        <end position="268"/>
    </location>
</feature>
<dbReference type="SUPFAM" id="SSF54637">
    <property type="entry name" value="Thioesterase/thiol ester dehydrase-isomerase"/>
    <property type="match status" value="2"/>
</dbReference>
<dbReference type="InterPro" id="IPR029069">
    <property type="entry name" value="HotDog_dom_sf"/>
</dbReference>
<dbReference type="InterPro" id="IPR042171">
    <property type="entry name" value="Acyl-CoA_hotdog"/>
</dbReference>
<sequence>MQTLTEALTLTPSGDGRLTTNLTRDFSNAALAMDPDKGAPFGGLMAALAARAASEGLGLTVPLQTLTIQYLAAARFEACDFTPTLLRGGRSVAYARIEAGQPGRPALSALATFGKVSPSPSIKPLTPPTTPFQALDDTAVDPTLAPSFTRYIERRFDGGPRLAGGNDVSDPTLRLWMRTAEHKPLDVWDLCFLLDGIFPAYMTVLRGPPVISASVDLRYDFIEPLTPETSPEGWAVFQFTVRDVGGGWALDDGVAFSPSGLPLALARQRRKLVPTRPPRSD</sequence>
<feature type="domain" description="Acyl-CoA thioesterase-like N-terminal HotDog" evidence="1">
    <location>
        <begin position="38"/>
        <end position="114"/>
    </location>
</feature>
<dbReference type="Pfam" id="PF13622">
    <property type="entry name" value="4HBT_3"/>
    <property type="match status" value="1"/>
</dbReference>
<dbReference type="Gene3D" id="2.40.160.210">
    <property type="entry name" value="Acyl-CoA thioesterase, double hotdog domain"/>
    <property type="match status" value="1"/>
</dbReference>
<evidence type="ECO:0000259" key="1">
    <source>
        <dbReference type="Pfam" id="PF13622"/>
    </source>
</evidence>
<name>A0ABV1NQF7_9CAUL</name>
<dbReference type="Pfam" id="PF20789">
    <property type="entry name" value="4HBT_3C"/>
    <property type="match status" value="1"/>
</dbReference>
<organism evidence="3 4">
    <name type="scientific">Brevundimonas aurifodinae</name>
    <dbReference type="NCBI Taxonomy" id="1508312"/>
    <lineage>
        <taxon>Bacteria</taxon>
        <taxon>Pseudomonadati</taxon>
        <taxon>Pseudomonadota</taxon>
        <taxon>Alphaproteobacteria</taxon>
        <taxon>Caulobacterales</taxon>
        <taxon>Caulobacteraceae</taxon>
        <taxon>Brevundimonas</taxon>
    </lineage>
</organism>